<dbReference type="InParanoid" id="A0A369JIV4"/>
<dbReference type="EMBL" id="LUEZ02000069">
    <property type="protein sequence ID" value="RDB20335.1"/>
    <property type="molecule type" value="Genomic_DNA"/>
</dbReference>
<name>A0A369JIV4_HYPMA</name>
<dbReference type="AlphaFoldDB" id="A0A369JIV4"/>
<protein>
    <submittedName>
        <fullName evidence="1">Uncharacterized protein</fullName>
    </submittedName>
</protein>
<evidence type="ECO:0000313" key="1">
    <source>
        <dbReference type="EMBL" id="RDB20335.1"/>
    </source>
</evidence>
<dbReference type="Proteomes" id="UP000076154">
    <property type="component" value="Unassembled WGS sequence"/>
</dbReference>
<evidence type="ECO:0000313" key="2">
    <source>
        <dbReference type="Proteomes" id="UP000076154"/>
    </source>
</evidence>
<organism evidence="1 2">
    <name type="scientific">Hypsizygus marmoreus</name>
    <name type="common">White beech mushroom</name>
    <name type="synonym">Agaricus marmoreus</name>
    <dbReference type="NCBI Taxonomy" id="39966"/>
    <lineage>
        <taxon>Eukaryota</taxon>
        <taxon>Fungi</taxon>
        <taxon>Dikarya</taxon>
        <taxon>Basidiomycota</taxon>
        <taxon>Agaricomycotina</taxon>
        <taxon>Agaricomycetes</taxon>
        <taxon>Agaricomycetidae</taxon>
        <taxon>Agaricales</taxon>
        <taxon>Tricholomatineae</taxon>
        <taxon>Lyophyllaceae</taxon>
        <taxon>Hypsizygus</taxon>
    </lineage>
</organism>
<sequence length="102" mass="11289">MSPPPRIPAPTRTTSRWRSCPTLRCLTETIDTVKSIATLLNHHHHTVPNNLRIDLAIDIPSDRANCSSRFQPTGAIPANANDEIRTEKITTAPFPINPAPFL</sequence>
<comment type="caution">
    <text evidence="1">The sequence shown here is derived from an EMBL/GenBank/DDBJ whole genome shotgun (WGS) entry which is preliminary data.</text>
</comment>
<reference evidence="1" key="1">
    <citation type="submission" date="2018-04" db="EMBL/GenBank/DDBJ databases">
        <title>Whole genome sequencing of Hypsizygus marmoreus.</title>
        <authorList>
            <person name="Choi I.-G."/>
            <person name="Min B."/>
            <person name="Kim J.-G."/>
            <person name="Kim S."/>
            <person name="Oh Y.-L."/>
            <person name="Kong W.-S."/>
            <person name="Park H."/>
            <person name="Jeong J."/>
            <person name="Song E.-S."/>
        </authorList>
    </citation>
    <scope>NUCLEOTIDE SEQUENCE [LARGE SCALE GENOMIC DNA]</scope>
    <source>
        <strain evidence="1">51987-8</strain>
    </source>
</reference>
<keyword evidence="2" id="KW-1185">Reference proteome</keyword>
<proteinExistence type="predicted"/>
<gene>
    <name evidence="1" type="ORF">Hypma_012602</name>
</gene>
<accession>A0A369JIV4</accession>